<protein>
    <recommendedName>
        <fullName evidence="13">Histidine kinase</fullName>
    </recommendedName>
</protein>
<proteinExistence type="predicted"/>
<dbReference type="InterPro" id="IPR036641">
    <property type="entry name" value="HPT_dom_sf"/>
</dbReference>
<dbReference type="Pfam" id="PF00672">
    <property type="entry name" value="HAMP"/>
    <property type="match status" value="1"/>
</dbReference>
<dbReference type="EMBL" id="CAJPVI010000003">
    <property type="protein sequence ID" value="CAG2133716.1"/>
    <property type="molecule type" value="Genomic_DNA"/>
</dbReference>
<evidence type="ECO:0000256" key="1">
    <source>
        <dbReference type="ARBA" id="ARBA00004370"/>
    </source>
</evidence>
<dbReference type="Gene3D" id="3.30.450.20">
    <property type="entry name" value="PAS domain"/>
    <property type="match status" value="1"/>
</dbReference>
<keyword evidence="7" id="KW-0812">Transmembrane</keyword>
<keyword evidence="5" id="KW-0902">Two-component regulatory system</keyword>
<feature type="domain" description="HAMP" evidence="9">
    <location>
        <begin position="207"/>
        <end position="260"/>
    </location>
</feature>
<dbReference type="SMART" id="SM00387">
    <property type="entry name" value="HATPase_c"/>
    <property type="match status" value="1"/>
</dbReference>
<dbReference type="InterPro" id="IPR051315">
    <property type="entry name" value="Bact_Chemotaxis_CheA"/>
</dbReference>
<dbReference type="PROSITE" id="PS50885">
    <property type="entry name" value="HAMP"/>
    <property type="match status" value="1"/>
</dbReference>
<dbReference type="CDD" id="cd06225">
    <property type="entry name" value="HAMP"/>
    <property type="match status" value="1"/>
</dbReference>
<dbReference type="Pfam" id="PF01627">
    <property type="entry name" value="Hpt"/>
    <property type="match status" value="1"/>
</dbReference>
<dbReference type="PANTHER" id="PTHR43395:SF10">
    <property type="entry name" value="CHEMOTAXIS PROTEIN CHEA"/>
    <property type="match status" value="1"/>
</dbReference>
<evidence type="ECO:0000313" key="11">
    <source>
        <dbReference type="EMBL" id="CAG2133716.1"/>
    </source>
</evidence>
<dbReference type="SUPFAM" id="SSF55785">
    <property type="entry name" value="PYP-like sensor domain (PAS domain)"/>
    <property type="match status" value="1"/>
</dbReference>
<accession>A0ABM8TCF8</accession>
<comment type="subcellular location">
    <subcellularLocation>
        <location evidence="1">Membrane</location>
    </subcellularLocation>
</comment>
<evidence type="ECO:0000256" key="5">
    <source>
        <dbReference type="ARBA" id="ARBA00023012"/>
    </source>
</evidence>
<keyword evidence="12" id="KW-1185">Reference proteome</keyword>
<evidence type="ECO:0000256" key="4">
    <source>
        <dbReference type="ARBA" id="ARBA00022777"/>
    </source>
</evidence>
<dbReference type="RefSeq" id="WP_211952059.1">
    <property type="nucleotide sequence ID" value="NZ_CAJPVI010000003.1"/>
</dbReference>
<keyword evidence="4" id="KW-0418">Kinase</keyword>
<feature type="transmembrane region" description="Helical" evidence="7">
    <location>
        <begin position="186"/>
        <end position="206"/>
    </location>
</feature>
<dbReference type="PANTHER" id="PTHR43395">
    <property type="entry name" value="SENSOR HISTIDINE KINASE CHEA"/>
    <property type="match status" value="1"/>
</dbReference>
<dbReference type="InterPro" id="IPR001610">
    <property type="entry name" value="PAC"/>
</dbReference>
<evidence type="ECO:0000256" key="3">
    <source>
        <dbReference type="ARBA" id="ARBA00022679"/>
    </source>
</evidence>
<dbReference type="SMART" id="SM00304">
    <property type="entry name" value="HAMP"/>
    <property type="match status" value="1"/>
</dbReference>
<dbReference type="Pfam" id="PF02518">
    <property type="entry name" value="HATPase_c"/>
    <property type="match status" value="1"/>
</dbReference>
<name>A0ABM8TCF8_9BURK</name>
<organism evidence="11 12">
    <name type="scientific">Cupriavidus numazuensis</name>
    <dbReference type="NCBI Taxonomy" id="221992"/>
    <lineage>
        <taxon>Bacteria</taxon>
        <taxon>Pseudomonadati</taxon>
        <taxon>Pseudomonadota</taxon>
        <taxon>Betaproteobacteria</taxon>
        <taxon>Burkholderiales</taxon>
        <taxon>Burkholderiaceae</taxon>
        <taxon>Cupriavidus</taxon>
    </lineage>
</organism>
<dbReference type="Gene3D" id="3.30.565.10">
    <property type="entry name" value="Histidine kinase-like ATPase, C-terminal domain"/>
    <property type="match status" value="1"/>
</dbReference>
<dbReference type="InterPro" id="IPR003660">
    <property type="entry name" value="HAMP_dom"/>
</dbReference>
<feature type="domain" description="PAC" evidence="8">
    <location>
        <begin position="351"/>
        <end position="403"/>
    </location>
</feature>
<dbReference type="InterPro" id="IPR000014">
    <property type="entry name" value="PAS"/>
</dbReference>
<evidence type="ECO:0000256" key="2">
    <source>
        <dbReference type="ARBA" id="ARBA00022553"/>
    </source>
</evidence>
<keyword evidence="2 6" id="KW-0597">Phosphoprotein</keyword>
<evidence type="ECO:0000259" key="8">
    <source>
        <dbReference type="PROSITE" id="PS50113"/>
    </source>
</evidence>
<keyword evidence="7" id="KW-0472">Membrane</keyword>
<evidence type="ECO:0008006" key="13">
    <source>
        <dbReference type="Google" id="ProtNLM"/>
    </source>
</evidence>
<evidence type="ECO:0000256" key="6">
    <source>
        <dbReference type="PROSITE-ProRule" id="PRU00110"/>
    </source>
</evidence>
<dbReference type="Pfam" id="PF12729">
    <property type="entry name" value="4HB_MCP_1"/>
    <property type="match status" value="1"/>
</dbReference>
<dbReference type="InterPro" id="IPR003594">
    <property type="entry name" value="HATPase_dom"/>
</dbReference>
<dbReference type="SUPFAM" id="SSF158472">
    <property type="entry name" value="HAMP domain-like"/>
    <property type="match status" value="1"/>
</dbReference>
<dbReference type="InterPro" id="IPR000700">
    <property type="entry name" value="PAS-assoc_C"/>
</dbReference>
<dbReference type="PROSITE" id="PS50894">
    <property type="entry name" value="HPT"/>
    <property type="match status" value="1"/>
</dbReference>
<dbReference type="Proteomes" id="UP000672657">
    <property type="component" value="Unassembled WGS sequence"/>
</dbReference>
<dbReference type="SUPFAM" id="SSF47226">
    <property type="entry name" value="Histidine-containing phosphotransfer domain, HPT domain"/>
    <property type="match status" value="1"/>
</dbReference>
<sequence length="794" mass="86480">MSIRHRITLLIMLAFLSLAGIGGYAVYQTRGSAAQVREVTEGVVPSALASADVVALVKDVQLATMALVYAPDAALAAQNQAELKDHQAALGEALAAQAKHAHTQAQRGLVEQARESFDNYAEAIRETAEMKAAGRGELAQAFLFANVARYRDEMEKIVQTLRVEKNREKDEAVTALNGLMRTTTTAIGVVSSIAVVLLVGVGMVLYRQIARPLTRMQAMMSEIADSQDFSRRVPVGSADEIGRSIVAFNRMIEKIQENAGLLRQKTADMQAILQNMQQGILTVVPGAVVHPEYSRFLEQILETHEIEGRKVMELIFAHSDISAEVASQVDAAMDACLGQDLMNFEFNEHLLVTEVTRRMPDGRVKVLDLSWSPITDEHDNIVRLMLCLRDVTQLRKLAAEASEQKQDLEIIGEILAVNEASFSRFMENAVGFARENERILRQNVQADIDAVNALFRNMHTVKGNARTHQFRHIAEVAHEIEQSYDSLRSAAAQGDWDKDRLLDELERVHDALGRYATISESRLGRGTQRRGSAAGMPSADEEAIRTTLALVEQSDPTSLQELAAMRDAVHRNLSHLGTVSVDHALSGVLNSLPSLAAELGKAAPTVQVNGGGQRVVAKAGIVLTDVFTHLLRNALDHGIEQPDVRRLEGKPGAGRITVDVITDEQGLRVTLADDGRGLGLGRIRSIAIARGWLQADQACSDAELAQFIFRAGFSTAQNVTAVSGRGVGMEAVLAFLQREGGSVNLHFTDNSEGAMFRSFETIVRLPQRCIVATAGLENRQPQAGRAAVSQPVEA</sequence>
<dbReference type="InterPro" id="IPR036890">
    <property type="entry name" value="HATPase_C_sf"/>
</dbReference>
<dbReference type="CDD" id="cd00130">
    <property type="entry name" value="PAS"/>
    <property type="match status" value="1"/>
</dbReference>
<keyword evidence="7" id="KW-1133">Transmembrane helix</keyword>
<comment type="caution">
    <text evidence="11">The sequence shown here is derived from an EMBL/GenBank/DDBJ whole genome shotgun (WGS) entry which is preliminary data.</text>
</comment>
<evidence type="ECO:0000313" key="12">
    <source>
        <dbReference type="Proteomes" id="UP000672657"/>
    </source>
</evidence>
<dbReference type="PROSITE" id="PS50113">
    <property type="entry name" value="PAC"/>
    <property type="match status" value="1"/>
</dbReference>
<dbReference type="SMART" id="SM00086">
    <property type="entry name" value="PAC"/>
    <property type="match status" value="1"/>
</dbReference>
<feature type="modified residue" description="Phosphohistidine" evidence="6">
    <location>
        <position position="459"/>
    </location>
</feature>
<gene>
    <name evidence="11" type="ORF">LMG26411_00852</name>
</gene>
<dbReference type="InterPro" id="IPR035965">
    <property type="entry name" value="PAS-like_dom_sf"/>
</dbReference>
<dbReference type="InterPro" id="IPR008207">
    <property type="entry name" value="Sig_transdc_His_kin_Hpt_dom"/>
</dbReference>
<feature type="domain" description="HPt" evidence="10">
    <location>
        <begin position="418"/>
        <end position="522"/>
    </location>
</feature>
<evidence type="ECO:0000259" key="9">
    <source>
        <dbReference type="PROSITE" id="PS50885"/>
    </source>
</evidence>
<dbReference type="InterPro" id="IPR024478">
    <property type="entry name" value="HlyB_4HB_MCP"/>
</dbReference>
<dbReference type="CDD" id="cd00088">
    <property type="entry name" value="HPT"/>
    <property type="match status" value="1"/>
</dbReference>
<dbReference type="SUPFAM" id="SSF55874">
    <property type="entry name" value="ATPase domain of HSP90 chaperone/DNA topoisomerase II/histidine kinase"/>
    <property type="match status" value="1"/>
</dbReference>
<reference evidence="11 12" key="1">
    <citation type="submission" date="2021-03" db="EMBL/GenBank/DDBJ databases">
        <authorList>
            <person name="Peeters C."/>
        </authorList>
    </citation>
    <scope>NUCLEOTIDE SEQUENCE [LARGE SCALE GENOMIC DNA]</scope>
    <source>
        <strain evidence="11 12">LMG 26411</strain>
    </source>
</reference>
<evidence type="ECO:0000259" key="10">
    <source>
        <dbReference type="PROSITE" id="PS50894"/>
    </source>
</evidence>
<dbReference type="Gene3D" id="6.10.340.10">
    <property type="match status" value="1"/>
</dbReference>
<keyword evidence="3" id="KW-0808">Transferase</keyword>
<evidence type="ECO:0000256" key="7">
    <source>
        <dbReference type="SAM" id="Phobius"/>
    </source>
</evidence>
<dbReference type="Gene3D" id="1.20.120.160">
    <property type="entry name" value="HPT domain"/>
    <property type="match status" value="1"/>
</dbReference>